<dbReference type="InterPro" id="IPR029063">
    <property type="entry name" value="SAM-dependent_MTases_sf"/>
</dbReference>
<evidence type="ECO:0000313" key="4">
    <source>
        <dbReference type="Proteomes" id="UP000300142"/>
    </source>
</evidence>
<dbReference type="PANTHER" id="PTHR43861">
    <property type="entry name" value="TRANS-ACONITATE 2-METHYLTRANSFERASE-RELATED"/>
    <property type="match status" value="1"/>
</dbReference>
<comment type="caution">
    <text evidence="3">The sequence shown here is derived from an EMBL/GenBank/DDBJ whole genome shotgun (WGS) entry which is preliminary data.</text>
</comment>
<sequence>MPSVQENLNKWSNYDWKDQGNEWSSSWGGTDNCFFGTIHPRIKTFIPETKTGTTILEIAPGFGRCTQYLKDYCQDLIIVDLTEKCIAACQERFADCSHITYHVNDGKSLTMIEDESIDFVFSFDSLVHVEKDVIKSYLQQIALKLKPNGVGFIHHSNLGNYLNPATGKLEVENIHWRAESMSAKLFEQYSQEAGLQCFHQEIVNWCGDILCDCFSLITPKNSQWSQPNHVIENPNFGAEAQRLRQVS</sequence>
<protein>
    <submittedName>
        <fullName evidence="3">Methyltransferase type 11</fullName>
    </submittedName>
</protein>
<feature type="domain" description="Methyltransferase" evidence="2">
    <location>
        <begin position="55"/>
        <end position="149"/>
    </location>
</feature>
<dbReference type="CDD" id="cd02440">
    <property type="entry name" value="AdoMet_MTases"/>
    <property type="match status" value="1"/>
</dbReference>
<reference evidence="4" key="1">
    <citation type="submission" date="2019-02" db="EMBL/GenBank/DDBJ databases">
        <title>Draft genome sequence of Sphaerospermopsis reniformis NIES-1949.</title>
        <authorList>
            <person name="Yamaguchi H."/>
            <person name="Suzuki S."/>
            <person name="Kawachi M."/>
        </authorList>
    </citation>
    <scope>NUCLEOTIDE SEQUENCE [LARGE SCALE GENOMIC DNA]</scope>
    <source>
        <strain evidence="4">NIES-1949</strain>
    </source>
</reference>
<proteinExistence type="predicted"/>
<dbReference type="InterPro" id="IPR041698">
    <property type="entry name" value="Methyltransf_25"/>
</dbReference>
<evidence type="ECO:0000256" key="1">
    <source>
        <dbReference type="ARBA" id="ARBA00022679"/>
    </source>
</evidence>
<dbReference type="Pfam" id="PF13649">
    <property type="entry name" value="Methyltransf_25"/>
    <property type="match status" value="1"/>
</dbReference>
<name>A0A480A465_9CYAN</name>
<accession>A0A480A465</accession>
<dbReference type="Proteomes" id="UP000300142">
    <property type="component" value="Unassembled WGS sequence"/>
</dbReference>
<evidence type="ECO:0000313" key="3">
    <source>
        <dbReference type="EMBL" id="GCL38443.1"/>
    </source>
</evidence>
<keyword evidence="3" id="KW-0489">Methyltransferase</keyword>
<dbReference type="EMBL" id="BJCE01000142">
    <property type="protein sequence ID" value="GCL38443.1"/>
    <property type="molecule type" value="Genomic_DNA"/>
</dbReference>
<gene>
    <name evidence="3" type="ORF">SR1949_35580</name>
</gene>
<dbReference type="GO" id="GO:0032259">
    <property type="term" value="P:methylation"/>
    <property type="evidence" value="ECO:0007669"/>
    <property type="project" value="UniProtKB-KW"/>
</dbReference>
<dbReference type="RefSeq" id="WP_137668327.1">
    <property type="nucleotide sequence ID" value="NZ_BJCE01000142.1"/>
</dbReference>
<keyword evidence="1 3" id="KW-0808">Transferase</keyword>
<dbReference type="AlphaFoldDB" id="A0A480A465"/>
<dbReference type="SUPFAM" id="SSF53335">
    <property type="entry name" value="S-adenosyl-L-methionine-dependent methyltransferases"/>
    <property type="match status" value="1"/>
</dbReference>
<keyword evidence="4" id="KW-1185">Reference proteome</keyword>
<dbReference type="Gene3D" id="3.40.50.150">
    <property type="entry name" value="Vaccinia Virus protein VP39"/>
    <property type="match status" value="1"/>
</dbReference>
<dbReference type="GO" id="GO:0008168">
    <property type="term" value="F:methyltransferase activity"/>
    <property type="evidence" value="ECO:0007669"/>
    <property type="project" value="UniProtKB-KW"/>
</dbReference>
<organism evidence="3 4">
    <name type="scientific">Sphaerospermopsis reniformis</name>
    <dbReference type="NCBI Taxonomy" id="531300"/>
    <lineage>
        <taxon>Bacteria</taxon>
        <taxon>Bacillati</taxon>
        <taxon>Cyanobacteriota</taxon>
        <taxon>Cyanophyceae</taxon>
        <taxon>Nostocales</taxon>
        <taxon>Aphanizomenonaceae</taxon>
        <taxon>Sphaerospermopsis</taxon>
    </lineage>
</organism>
<evidence type="ECO:0000259" key="2">
    <source>
        <dbReference type="Pfam" id="PF13649"/>
    </source>
</evidence>